<dbReference type="OrthoDB" id="863479at2"/>
<evidence type="ECO:0000313" key="2">
    <source>
        <dbReference type="EMBL" id="SOD12413.1"/>
    </source>
</evidence>
<dbReference type="RefSeq" id="WP_097128625.1">
    <property type="nucleotide sequence ID" value="NZ_OCMT01000001.1"/>
</dbReference>
<dbReference type="AlphaFoldDB" id="A0A285ZRY1"/>
<feature type="signal peptide" evidence="1">
    <location>
        <begin position="1"/>
        <end position="21"/>
    </location>
</feature>
<sequence length="1011" mass="107226">MKKLLLIVMLLNTAIASKAQFANGGDRAMNFGGAGSDVEELRYVGTDLYFFARMMGKYQFAGTNYDAGAIGSYPDQDLLFGKISASGTQTLLRRFKSVELSAINGGARIGADGSLYVLRLGMGMAQNIGSLTTPTYGVQLLKIDASGQPGAVKKLNTFSDIEFGTTGVAGPNLYAMQVKDNGDIYAILKSNTIRGSVYAARVLKLDNAGEEIWHYEMTSPNAGTSTAGILVDGMPRQFVDDAGNLTFKVATTGTMSFNGDNLPYEEPYVYAGYGNLKNWIISLNSSGAKKWNTSAYISPTFYGVDPQSGEIYINYQYSRQSPAVAASIAPFSSLPNIAPPPAFSYIPAVYAWSGIITLNTSGSIAKSKANYVNATAYPTQMQIADNGRKVLFSATANGNVFKAGDNFISFDASGHAAMEVDADFNPLTVFRLPAGSAMALGNHKFAFGGSFKTQTTIGSTTLIPNFIDTDFGTRFPAWASIKTDVLIAEGNLDQVSTIPESTTWKGLSTNWNDVANWTNGIPTNSMRAVFSGTPANMPANIPSSSKAGQIYIPVGAEVTLPSGYGLLTLADRIFNDGKLTVENASFLFNFFGASEVKGNGEFYFKGSASTFNFTGKIANTVSFDNSLTMSGVTVNALRFIGAGAKFIGDVTVSSPAENAVSGLSASSFVNGTLTRAVNANGTYIFPVGTGSGSSEKSASLSFKPNNLSGTNSLSVKYASTIPTGTAPSVSVKGSVISSVLNGGFLTLTPNQQPTGGTYGLETSIKGSSNTVADPSRYILIKRQDSSSPWIFQGENTIVPTSIGTGTANVVSVGLTGITSFSDFAVGIGSTPITLPVKLTKFAANVENGGVLLTWETSLELNSDRFIVERSTDGNLFLPIGDIKAKGNSNGVNSYALLDRNPQAGINYYRLKQMDLDGSAEHSEILPVKFAVTATLLKIYPNPVTEWLYVNGLEGKNGVVNWYSLDGRKVGEAILEQERTKVPQVLVNGPYLIKVVFKDGSSFNQKVLVIGK</sequence>
<feature type="chain" id="PRO_5012176796" description="Por secretion system C-terminal sorting domain-containing protein" evidence="1">
    <location>
        <begin position="22"/>
        <end position="1011"/>
    </location>
</feature>
<evidence type="ECO:0008006" key="4">
    <source>
        <dbReference type="Google" id="ProtNLM"/>
    </source>
</evidence>
<evidence type="ECO:0000256" key="1">
    <source>
        <dbReference type="SAM" id="SignalP"/>
    </source>
</evidence>
<reference evidence="3" key="1">
    <citation type="submission" date="2017-09" db="EMBL/GenBank/DDBJ databases">
        <authorList>
            <person name="Varghese N."/>
            <person name="Submissions S."/>
        </authorList>
    </citation>
    <scope>NUCLEOTIDE SEQUENCE [LARGE SCALE GENOMIC DNA]</scope>
    <source>
        <strain evidence="3">CGMCC 1.12803</strain>
    </source>
</reference>
<name>A0A285ZRY1_9SPHI</name>
<gene>
    <name evidence="2" type="ORF">SAMN06297358_0654</name>
</gene>
<organism evidence="2 3">
    <name type="scientific">Pedobacter xixiisoli</name>
    <dbReference type="NCBI Taxonomy" id="1476464"/>
    <lineage>
        <taxon>Bacteria</taxon>
        <taxon>Pseudomonadati</taxon>
        <taxon>Bacteroidota</taxon>
        <taxon>Sphingobacteriia</taxon>
        <taxon>Sphingobacteriales</taxon>
        <taxon>Sphingobacteriaceae</taxon>
        <taxon>Pedobacter</taxon>
    </lineage>
</organism>
<evidence type="ECO:0000313" key="3">
    <source>
        <dbReference type="Proteomes" id="UP000219281"/>
    </source>
</evidence>
<protein>
    <recommendedName>
        <fullName evidence="4">Por secretion system C-terminal sorting domain-containing protein</fullName>
    </recommendedName>
</protein>
<keyword evidence="1" id="KW-0732">Signal</keyword>
<dbReference type="Proteomes" id="UP000219281">
    <property type="component" value="Unassembled WGS sequence"/>
</dbReference>
<keyword evidence="3" id="KW-1185">Reference proteome</keyword>
<proteinExistence type="predicted"/>
<dbReference type="EMBL" id="OCMT01000001">
    <property type="protein sequence ID" value="SOD12413.1"/>
    <property type="molecule type" value="Genomic_DNA"/>
</dbReference>
<accession>A0A285ZRY1</accession>